<gene>
    <name evidence="4" type="ORF">METZ01_LOCUS60248</name>
</gene>
<reference evidence="4" key="1">
    <citation type="submission" date="2018-05" db="EMBL/GenBank/DDBJ databases">
        <authorList>
            <person name="Lanie J.A."/>
            <person name="Ng W.-L."/>
            <person name="Kazmierczak K.M."/>
            <person name="Andrzejewski T.M."/>
            <person name="Davidsen T.M."/>
            <person name="Wayne K.J."/>
            <person name="Tettelin H."/>
            <person name="Glass J.I."/>
            <person name="Rusch D."/>
            <person name="Podicherti R."/>
            <person name="Tsui H.-C.T."/>
            <person name="Winkler M.E."/>
        </authorList>
    </citation>
    <scope>NUCLEOTIDE SEQUENCE</scope>
</reference>
<dbReference type="Pfam" id="PF01596">
    <property type="entry name" value="Methyltransf_3"/>
    <property type="match status" value="1"/>
</dbReference>
<keyword evidence="3" id="KW-0949">S-adenosyl-L-methionine</keyword>
<dbReference type="InterPro" id="IPR002935">
    <property type="entry name" value="SAM_O-MeTrfase"/>
</dbReference>
<dbReference type="GO" id="GO:0008171">
    <property type="term" value="F:O-methyltransferase activity"/>
    <property type="evidence" value="ECO:0007669"/>
    <property type="project" value="InterPro"/>
</dbReference>
<dbReference type="AlphaFoldDB" id="A0A381SVI1"/>
<sequence>VTGHRSFFLDEALDGYVQAHSPAVDDVQQSLIGATAALGPLARMQVAPDQAAFLAVLVAAVRPSFAVEVGTFTGFSSLAIARALPAVGRLLCCDVSTEWTDIARRHWAMAGVDDRIDLVVAPALETLRALPADQHVDFAFLDADKTGYLAYYEELVPRLSPHALIAVDNVLWSGRVLDAGADDADTVALRAFNDHVIADDRVTSVLLSVGDGVNLIRLA</sequence>
<dbReference type="GO" id="GO:0008757">
    <property type="term" value="F:S-adenosylmethionine-dependent methyltransferase activity"/>
    <property type="evidence" value="ECO:0007669"/>
    <property type="project" value="TreeGrafter"/>
</dbReference>
<dbReference type="InterPro" id="IPR029063">
    <property type="entry name" value="SAM-dependent_MTases_sf"/>
</dbReference>
<protein>
    <recommendedName>
        <fullName evidence="5">O-methyltransferase domain-containing protein</fullName>
    </recommendedName>
</protein>
<accession>A0A381SVI1</accession>
<evidence type="ECO:0000256" key="2">
    <source>
        <dbReference type="ARBA" id="ARBA00022679"/>
    </source>
</evidence>
<evidence type="ECO:0000256" key="3">
    <source>
        <dbReference type="ARBA" id="ARBA00022691"/>
    </source>
</evidence>
<dbReference type="Gene3D" id="3.40.50.150">
    <property type="entry name" value="Vaccinia Virus protein VP39"/>
    <property type="match status" value="1"/>
</dbReference>
<dbReference type="PANTHER" id="PTHR10509:SF14">
    <property type="entry name" value="CAFFEOYL-COA O-METHYLTRANSFERASE 3-RELATED"/>
    <property type="match status" value="1"/>
</dbReference>
<proteinExistence type="predicted"/>
<dbReference type="GO" id="GO:0032259">
    <property type="term" value="P:methylation"/>
    <property type="evidence" value="ECO:0007669"/>
    <property type="project" value="UniProtKB-KW"/>
</dbReference>
<dbReference type="InterPro" id="IPR050362">
    <property type="entry name" value="Cation-dep_OMT"/>
</dbReference>
<evidence type="ECO:0000256" key="1">
    <source>
        <dbReference type="ARBA" id="ARBA00022603"/>
    </source>
</evidence>
<keyword evidence="1" id="KW-0489">Methyltransferase</keyword>
<evidence type="ECO:0008006" key="5">
    <source>
        <dbReference type="Google" id="ProtNLM"/>
    </source>
</evidence>
<dbReference type="PROSITE" id="PS51682">
    <property type="entry name" value="SAM_OMT_I"/>
    <property type="match status" value="1"/>
</dbReference>
<feature type="non-terminal residue" evidence="4">
    <location>
        <position position="1"/>
    </location>
</feature>
<evidence type="ECO:0000313" key="4">
    <source>
        <dbReference type="EMBL" id="SVA07394.1"/>
    </source>
</evidence>
<keyword evidence="2" id="KW-0808">Transferase</keyword>
<dbReference type="PANTHER" id="PTHR10509">
    <property type="entry name" value="O-METHYLTRANSFERASE-RELATED"/>
    <property type="match status" value="1"/>
</dbReference>
<name>A0A381SVI1_9ZZZZ</name>
<dbReference type="EMBL" id="UINC01003561">
    <property type="protein sequence ID" value="SVA07394.1"/>
    <property type="molecule type" value="Genomic_DNA"/>
</dbReference>
<dbReference type="SUPFAM" id="SSF53335">
    <property type="entry name" value="S-adenosyl-L-methionine-dependent methyltransferases"/>
    <property type="match status" value="1"/>
</dbReference>
<organism evidence="4">
    <name type="scientific">marine metagenome</name>
    <dbReference type="NCBI Taxonomy" id="408172"/>
    <lineage>
        <taxon>unclassified sequences</taxon>
        <taxon>metagenomes</taxon>
        <taxon>ecological metagenomes</taxon>
    </lineage>
</organism>